<dbReference type="InterPro" id="IPR018060">
    <property type="entry name" value="HTH_AraC"/>
</dbReference>
<dbReference type="Pfam" id="PF07883">
    <property type="entry name" value="Cupin_2"/>
    <property type="match status" value="1"/>
</dbReference>
<keyword evidence="7" id="KW-1185">Reference proteome</keyword>
<dbReference type="GeneID" id="98003063"/>
<dbReference type="Pfam" id="PF12833">
    <property type="entry name" value="HTH_18"/>
    <property type="match status" value="1"/>
</dbReference>
<dbReference type="InterPro" id="IPR013096">
    <property type="entry name" value="Cupin_2"/>
</dbReference>
<dbReference type="eggNOG" id="COG2207">
    <property type="taxonomic scope" value="Bacteria"/>
</dbReference>
<feature type="compositionally biased region" description="Polar residues" evidence="4">
    <location>
        <begin position="309"/>
        <end position="318"/>
    </location>
</feature>
<reference evidence="6 7" key="2">
    <citation type="submission" date="2008-10" db="EMBL/GenBank/DDBJ databases">
        <authorList>
            <person name="Fulton L."/>
            <person name="Clifton S."/>
            <person name="Fulton B."/>
            <person name="Xu J."/>
            <person name="Minx P."/>
            <person name="Pepin K.H."/>
            <person name="Johnson M."/>
            <person name="Thiruvilangam P."/>
            <person name="Bhonagiri V."/>
            <person name="Nash W.E."/>
            <person name="Mardis E.R."/>
            <person name="Wilson R.K."/>
        </authorList>
    </citation>
    <scope>NUCLEOTIDE SEQUENCE [LARGE SCALE GENOMIC DNA]</scope>
    <source>
        <strain evidence="6 7">DSM 13279</strain>
    </source>
</reference>
<dbReference type="PROSITE" id="PS00041">
    <property type="entry name" value="HTH_ARAC_FAMILY_1"/>
    <property type="match status" value="1"/>
</dbReference>
<keyword evidence="3" id="KW-0804">Transcription</keyword>
<dbReference type="GO" id="GO:0003700">
    <property type="term" value="F:DNA-binding transcription factor activity"/>
    <property type="evidence" value="ECO:0007669"/>
    <property type="project" value="InterPro"/>
</dbReference>
<gene>
    <name evidence="6" type="ORF">COLSTE_00797</name>
</gene>
<reference evidence="6 7" key="1">
    <citation type="submission" date="2008-10" db="EMBL/GenBank/DDBJ databases">
        <title>Draft genome sequence of Collinsella stercoris (DSM 13279).</title>
        <authorList>
            <person name="Sudarsanam P."/>
            <person name="Ley R."/>
            <person name="Guruge J."/>
            <person name="Turnbaugh P.J."/>
            <person name="Mahowald M."/>
            <person name="Liep D."/>
            <person name="Gordon J."/>
        </authorList>
    </citation>
    <scope>NUCLEOTIDE SEQUENCE [LARGE SCALE GENOMIC DNA]</scope>
    <source>
        <strain evidence="6 7">DSM 13279</strain>
    </source>
</reference>
<evidence type="ECO:0000256" key="4">
    <source>
        <dbReference type="SAM" id="MobiDB-lite"/>
    </source>
</evidence>
<dbReference type="InterPro" id="IPR014710">
    <property type="entry name" value="RmlC-like_jellyroll"/>
</dbReference>
<dbReference type="InterPro" id="IPR018062">
    <property type="entry name" value="HTH_AraC-typ_CS"/>
</dbReference>
<evidence type="ECO:0000256" key="1">
    <source>
        <dbReference type="ARBA" id="ARBA00023015"/>
    </source>
</evidence>
<dbReference type="SUPFAM" id="SSF46689">
    <property type="entry name" value="Homeodomain-like"/>
    <property type="match status" value="2"/>
</dbReference>
<dbReference type="GO" id="GO:0043565">
    <property type="term" value="F:sequence-specific DNA binding"/>
    <property type="evidence" value="ECO:0007669"/>
    <property type="project" value="InterPro"/>
</dbReference>
<dbReference type="HOGENOM" id="CLU_000445_88_6_11"/>
<evidence type="ECO:0000256" key="2">
    <source>
        <dbReference type="ARBA" id="ARBA00023125"/>
    </source>
</evidence>
<dbReference type="PANTHER" id="PTHR43280:SF2">
    <property type="entry name" value="HTH-TYPE TRANSCRIPTIONAL REGULATOR EXSA"/>
    <property type="match status" value="1"/>
</dbReference>
<dbReference type="OrthoDB" id="241790at2"/>
<dbReference type="SUPFAM" id="SSF51182">
    <property type="entry name" value="RmlC-like cupins"/>
    <property type="match status" value="1"/>
</dbReference>
<dbReference type="PANTHER" id="PTHR43280">
    <property type="entry name" value="ARAC-FAMILY TRANSCRIPTIONAL REGULATOR"/>
    <property type="match status" value="1"/>
</dbReference>
<name>B6G9Q6_9ACTN</name>
<dbReference type="SMART" id="SM00342">
    <property type="entry name" value="HTH_ARAC"/>
    <property type="match status" value="1"/>
</dbReference>
<evidence type="ECO:0000256" key="3">
    <source>
        <dbReference type="ARBA" id="ARBA00023163"/>
    </source>
</evidence>
<evidence type="ECO:0000313" key="7">
    <source>
        <dbReference type="Proteomes" id="UP000003560"/>
    </source>
</evidence>
<dbReference type="AlphaFoldDB" id="B6G9Q6"/>
<feature type="region of interest" description="Disordered" evidence="4">
    <location>
        <begin position="287"/>
        <end position="318"/>
    </location>
</feature>
<dbReference type="Gene3D" id="1.10.10.60">
    <property type="entry name" value="Homeodomain-like"/>
    <property type="match status" value="2"/>
</dbReference>
<dbReference type="InterPro" id="IPR020449">
    <property type="entry name" value="Tscrpt_reg_AraC-type_HTH"/>
</dbReference>
<protein>
    <submittedName>
        <fullName evidence="6">Transcriptional regulator, AraC family</fullName>
    </submittedName>
</protein>
<dbReference type="Proteomes" id="UP000003560">
    <property type="component" value="Unassembled WGS sequence"/>
</dbReference>
<dbReference type="PROSITE" id="PS01124">
    <property type="entry name" value="HTH_ARAC_FAMILY_2"/>
    <property type="match status" value="1"/>
</dbReference>
<evidence type="ECO:0000259" key="5">
    <source>
        <dbReference type="PROSITE" id="PS01124"/>
    </source>
</evidence>
<sequence>MDATTTGKIFQVNIESDHNEPMRYKNVLLYQLGEVRYEQGFDDDHEQWCYELSVILSGTGTFSIDGSVIPVKAGDIVLSPKRGRHVVSALDNQFRFLYLGFDLAHDTGFEYMTVFQMYLGSLRENVCRTDLYGIGGIMSSMIEEFNKNLPYSFEYLINSLETIIILSFRTFGNYRHEGEMTAVKATSVGTTVYTLIKYIEDHVFSIPDIKTLAAQMHFNYDYVSHVFKKRTGTTLKHYIIQVKMKKARELIADGTWSISEIACMLGYESIQSFSKAFKKELGVSPSAFKRGADVSGGTSETSAPIMEPNDTTQESETS</sequence>
<keyword evidence="2" id="KW-0238">DNA-binding</keyword>
<dbReference type="RefSeq" id="WP_006720459.1">
    <property type="nucleotide sequence ID" value="NZ_CP085935.1"/>
</dbReference>
<feature type="domain" description="HTH araC/xylS-type" evidence="5">
    <location>
        <begin position="193"/>
        <end position="291"/>
    </location>
</feature>
<proteinExistence type="predicted"/>
<dbReference type="InterPro" id="IPR011051">
    <property type="entry name" value="RmlC_Cupin_sf"/>
</dbReference>
<dbReference type="Gene3D" id="2.60.120.10">
    <property type="entry name" value="Jelly Rolls"/>
    <property type="match status" value="1"/>
</dbReference>
<keyword evidence="1" id="KW-0805">Transcription regulation</keyword>
<evidence type="ECO:0000313" key="6">
    <source>
        <dbReference type="EMBL" id="EEA90982.1"/>
    </source>
</evidence>
<dbReference type="InterPro" id="IPR009057">
    <property type="entry name" value="Homeodomain-like_sf"/>
</dbReference>
<organism evidence="6 7">
    <name type="scientific">Collinsella stercoris DSM 13279</name>
    <dbReference type="NCBI Taxonomy" id="445975"/>
    <lineage>
        <taxon>Bacteria</taxon>
        <taxon>Bacillati</taxon>
        <taxon>Actinomycetota</taxon>
        <taxon>Coriobacteriia</taxon>
        <taxon>Coriobacteriales</taxon>
        <taxon>Coriobacteriaceae</taxon>
        <taxon>Collinsella</taxon>
    </lineage>
</organism>
<comment type="caution">
    <text evidence="6">The sequence shown here is derived from an EMBL/GenBank/DDBJ whole genome shotgun (WGS) entry which is preliminary data.</text>
</comment>
<accession>B6G9Q6</accession>
<dbReference type="EMBL" id="ABXJ01000047">
    <property type="protein sequence ID" value="EEA90982.1"/>
    <property type="molecule type" value="Genomic_DNA"/>
</dbReference>
<dbReference type="STRING" id="445975.COLSTE_00797"/>
<dbReference type="PRINTS" id="PR00032">
    <property type="entry name" value="HTHARAC"/>
</dbReference>